<evidence type="ECO:0000313" key="1">
    <source>
        <dbReference type="EMBL" id="RNA32476.1"/>
    </source>
</evidence>
<dbReference type="AlphaFoldDB" id="A0A3M7S9H7"/>
<protein>
    <submittedName>
        <fullName evidence="1">Uncharacterized protein</fullName>
    </submittedName>
</protein>
<accession>A0A3M7S9H7</accession>
<proteinExistence type="predicted"/>
<gene>
    <name evidence="1" type="ORF">BpHYR1_004486</name>
</gene>
<dbReference type="EMBL" id="REGN01001795">
    <property type="protein sequence ID" value="RNA32476.1"/>
    <property type="molecule type" value="Genomic_DNA"/>
</dbReference>
<organism evidence="1 2">
    <name type="scientific">Brachionus plicatilis</name>
    <name type="common">Marine rotifer</name>
    <name type="synonym">Brachionus muelleri</name>
    <dbReference type="NCBI Taxonomy" id="10195"/>
    <lineage>
        <taxon>Eukaryota</taxon>
        <taxon>Metazoa</taxon>
        <taxon>Spiralia</taxon>
        <taxon>Gnathifera</taxon>
        <taxon>Rotifera</taxon>
        <taxon>Eurotatoria</taxon>
        <taxon>Monogononta</taxon>
        <taxon>Pseudotrocha</taxon>
        <taxon>Ploima</taxon>
        <taxon>Brachionidae</taxon>
        <taxon>Brachionus</taxon>
    </lineage>
</organism>
<name>A0A3M7S9H7_BRAPC</name>
<dbReference type="Proteomes" id="UP000276133">
    <property type="component" value="Unassembled WGS sequence"/>
</dbReference>
<keyword evidence="2" id="KW-1185">Reference proteome</keyword>
<reference evidence="1 2" key="1">
    <citation type="journal article" date="2018" name="Sci. Rep.">
        <title>Genomic signatures of local adaptation to the degree of environmental predictability in rotifers.</title>
        <authorList>
            <person name="Franch-Gras L."/>
            <person name="Hahn C."/>
            <person name="Garcia-Roger E.M."/>
            <person name="Carmona M.J."/>
            <person name="Serra M."/>
            <person name="Gomez A."/>
        </authorList>
    </citation>
    <scope>NUCLEOTIDE SEQUENCE [LARGE SCALE GENOMIC DNA]</scope>
    <source>
        <strain evidence="1">HYR1</strain>
    </source>
</reference>
<evidence type="ECO:0000313" key="2">
    <source>
        <dbReference type="Proteomes" id="UP000276133"/>
    </source>
</evidence>
<comment type="caution">
    <text evidence="1">The sequence shown here is derived from an EMBL/GenBank/DDBJ whole genome shotgun (WGS) entry which is preliminary data.</text>
</comment>
<sequence length="102" mass="12367">MKWLPKSSIVKSKKVSEFKTSKLKKNSEIERLYNKREQKKCEIIERERKSKRVRISFPKEVENFIGSLFGPTVMYENKNIKLCYVNKKTYKNENNRFLREKT</sequence>